<dbReference type="Pfam" id="PF02515">
    <property type="entry name" value="CoA_transf_3"/>
    <property type="match status" value="1"/>
</dbReference>
<gene>
    <name evidence="2" type="ORF">G5B40_18735</name>
</gene>
<dbReference type="AlphaFoldDB" id="A0A7M3T5L6"/>
<name>A0A7M3T5L6_9RHOB</name>
<evidence type="ECO:0000313" key="2">
    <source>
        <dbReference type="EMBL" id="QIE57297.1"/>
    </source>
</evidence>
<dbReference type="InterPro" id="IPR023606">
    <property type="entry name" value="CoA-Trfase_III_dom_1_sf"/>
</dbReference>
<feature type="region of interest" description="Disordered" evidence="1">
    <location>
        <begin position="329"/>
        <end position="363"/>
    </location>
</feature>
<accession>A0A7M3T5L6</accession>
<dbReference type="PANTHER" id="PTHR48228">
    <property type="entry name" value="SUCCINYL-COA--D-CITRAMALATE COA-TRANSFERASE"/>
    <property type="match status" value="1"/>
</dbReference>
<dbReference type="KEGG" id="hdh:G5B40_18735"/>
<proteinExistence type="predicted"/>
<keyword evidence="2" id="KW-0808">Transferase</keyword>
<organism evidence="2 3">
    <name type="scientific">Pikeienuella piscinae</name>
    <dbReference type="NCBI Taxonomy" id="2748098"/>
    <lineage>
        <taxon>Bacteria</taxon>
        <taxon>Pseudomonadati</taxon>
        <taxon>Pseudomonadota</taxon>
        <taxon>Alphaproteobacteria</taxon>
        <taxon>Rhodobacterales</taxon>
        <taxon>Paracoccaceae</taxon>
        <taxon>Pikeienuella</taxon>
    </lineage>
</organism>
<evidence type="ECO:0000313" key="3">
    <source>
        <dbReference type="Proteomes" id="UP000503336"/>
    </source>
</evidence>
<dbReference type="InterPro" id="IPR003673">
    <property type="entry name" value="CoA-Trfase_fam_III"/>
</dbReference>
<dbReference type="InterPro" id="IPR044855">
    <property type="entry name" value="CoA-Trfase_III_dom3_sf"/>
</dbReference>
<dbReference type="Gene3D" id="3.30.1540.10">
    <property type="entry name" value="formyl-coa transferase, domain 3"/>
    <property type="match status" value="1"/>
</dbReference>
<keyword evidence="3" id="KW-1185">Reference proteome</keyword>
<dbReference type="SUPFAM" id="SSF89796">
    <property type="entry name" value="CoA-transferase family III (CaiB/BaiF)"/>
    <property type="match status" value="1"/>
</dbReference>
<dbReference type="RefSeq" id="WP_165101952.1">
    <property type="nucleotide sequence ID" value="NZ_CP049056.1"/>
</dbReference>
<feature type="compositionally biased region" description="Pro residues" evidence="1">
    <location>
        <begin position="338"/>
        <end position="347"/>
    </location>
</feature>
<protein>
    <submittedName>
        <fullName evidence="2">CoA transferase</fullName>
    </submittedName>
</protein>
<dbReference type="InterPro" id="IPR050509">
    <property type="entry name" value="CoA-transferase_III"/>
</dbReference>
<sequence length="363" mass="38416">MAGPLDGLNVVEMEGLGPCPLAGQFLADLGADVIVIVRKAGPPDPTDIVNRGKRSVALDLKSAKGLEAARLLIARADILIEGFRPGVMERLGLGPDPMSALNSRLIYGRMTGWGQEGPLSPTAGHDINYLGLTGVLHAIGRRDAPPPPPLNIGADYAGGTMFLLLGVLSALWERSRSGVGQVVDAAMVDGAAALMSLFHSFLAKGAWKNEREANLLDGGAPFYRTYETADGKFLSVGALEPQFHAELVRIAELPDGDAANQMNAAAWPERHRRYEAIFRTRTRDEWAALFEGSDACVAPVLDWEEAPEHPHMKARGALESVGGVVQAAPAPRFGRTPAPAPAPPPAPGADTSAVLREIGLEPD</sequence>
<dbReference type="PANTHER" id="PTHR48228:SF5">
    <property type="entry name" value="ALPHA-METHYLACYL-COA RACEMASE"/>
    <property type="match status" value="1"/>
</dbReference>
<dbReference type="EMBL" id="CP049056">
    <property type="protein sequence ID" value="QIE57297.1"/>
    <property type="molecule type" value="Genomic_DNA"/>
</dbReference>
<dbReference type="GO" id="GO:0016740">
    <property type="term" value="F:transferase activity"/>
    <property type="evidence" value="ECO:0007669"/>
    <property type="project" value="UniProtKB-KW"/>
</dbReference>
<dbReference type="Proteomes" id="UP000503336">
    <property type="component" value="Chromosome"/>
</dbReference>
<evidence type="ECO:0000256" key="1">
    <source>
        <dbReference type="SAM" id="MobiDB-lite"/>
    </source>
</evidence>
<dbReference type="Gene3D" id="3.40.50.10540">
    <property type="entry name" value="Crotonobetainyl-coa:carnitine coa-transferase, domain 1"/>
    <property type="match status" value="1"/>
</dbReference>
<reference evidence="2 3" key="1">
    <citation type="submission" date="2020-02" db="EMBL/GenBank/DDBJ databases">
        <title>complete genome sequence of Rhodobacteraceae bacterium.</title>
        <authorList>
            <person name="Park J."/>
            <person name="Kim Y.-S."/>
            <person name="Kim K.-H."/>
        </authorList>
    </citation>
    <scope>NUCLEOTIDE SEQUENCE [LARGE SCALE GENOMIC DNA]</scope>
    <source>
        <strain evidence="2 3">RR4-56</strain>
    </source>
</reference>